<sequence>MKKLLLMVLFTSTILGCASEQYFVGHGAEALVYKEHHSFDFTMKNRAETGKQLNELIQDIESMDKEATYIVDYKSNRSKQMLQAIFDQYPSHVIAPQRVLYRSAQLLPSDLKIQVTLTRLKTQECTPAQIHVRLRQPDCFAESMRLKQVAYKSRLVGEQ</sequence>
<proteinExistence type="predicted"/>
<dbReference type="PROSITE" id="PS51257">
    <property type="entry name" value="PROKAR_LIPOPROTEIN"/>
    <property type="match status" value="1"/>
</dbReference>
<evidence type="ECO:0000313" key="2">
    <source>
        <dbReference type="Proteomes" id="UP000057389"/>
    </source>
</evidence>
<name>A0A109D9Q5_9VIBR</name>
<dbReference type="OrthoDB" id="6266206at2"/>
<protein>
    <recommendedName>
        <fullName evidence="3">Lipoprotein</fullName>
    </recommendedName>
</protein>
<organism evidence="1 2">
    <name type="scientific">Vibrio toranzoniae</name>
    <dbReference type="NCBI Taxonomy" id="1194427"/>
    <lineage>
        <taxon>Bacteria</taxon>
        <taxon>Pseudomonadati</taxon>
        <taxon>Pseudomonadota</taxon>
        <taxon>Gammaproteobacteria</taxon>
        <taxon>Vibrionales</taxon>
        <taxon>Vibrionaceae</taxon>
        <taxon>Vibrio</taxon>
    </lineage>
</organism>
<keyword evidence="2" id="KW-1185">Reference proteome</keyword>
<gene>
    <name evidence="1" type="ORF">APQ14_05760</name>
</gene>
<evidence type="ECO:0008006" key="3">
    <source>
        <dbReference type="Google" id="ProtNLM"/>
    </source>
</evidence>
<comment type="caution">
    <text evidence="1">The sequence shown here is derived from an EMBL/GenBank/DDBJ whole genome shotgun (WGS) entry which is preliminary data.</text>
</comment>
<accession>A0A109D9Q5</accession>
<dbReference type="Proteomes" id="UP000057389">
    <property type="component" value="Unassembled WGS sequence"/>
</dbReference>
<evidence type="ECO:0000313" key="1">
    <source>
        <dbReference type="EMBL" id="KWU01483.1"/>
    </source>
</evidence>
<reference evidence="1 2" key="1">
    <citation type="submission" date="2015-11" db="EMBL/GenBank/DDBJ databases">
        <title>Draft WGS of Vibrio toranzoniae.</title>
        <authorList>
            <person name="Lasa A."/>
            <person name="Romalde J.L."/>
        </authorList>
    </citation>
    <scope>NUCLEOTIDE SEQUENCE [LARGE SCALE GENOMIC DNA]</scope>
    <source>
        <strain evidence="1 2">Vb 10.8</strain>
    </source>
</reference>
<dbReference type="EMBL" id="LMXU01000013">
    <property type="protein sequence ID" value="KWU01483.1"/>
    <property type="molecule type" value="Genomic_DNA"/>
</dbReference>
<dbReference type="AlphaFoldDB" id="A0A109D9Q5"/>
<dbReference type="GeneID" id="300178491"/>
<dbReference type="RefSeq" id="WP_060467772.1">
    <property type="nucleotide sequence ID" value="NZ_AP025514.1"/>
</dbReference>